<comment type="caution">
    <text evidence="1">The sequence shown here is derived from an EMBL/GenBank/DDBJ whole genome shotgun (WGS) entry which is preliminary data.</text>
</comment>
<organism evidence="1 2">
    <name type="scientific">Mucilaginibacter lappiensis</name>
    <dbReference type="NCBI Taxonomy" id="354630"/>
    <lineage>
        <taxon>Bacteria</taxon>
        <taxon>Pseudomonadati</taxon>
        <taxon>Bacteroidota</taxon>
        <taxon>Sphingobacteriia</taxon>
        <taxon>Sphingobacteriales</taxon>
        <taxon>Sphingobacteriaceae</taxon>
        <taxon>Mucilaginibacter</taxon>
    </lineage>
</organism>
<name>A0A841JCQ7_9SPHI</name>
<evidence type="ECO:0008006" key="3">
    <source>
        <dbReference type="Google" id="ProtNLM"/>
    </source>
</evidence>
<reference evidence="1 2" key="1">
    <citation type="submission" date="2020-08" db="EMBL/GenBank/DDBJ databases">
        <title>Genomic Encyclopedia of Type Strains, Phase IV (KMG-V): Genome sequencing to study the core and pangenomes of soil and plant-associated prokaryotes.</title>
        <authorList>
            <person name="Whitman W."/>
        </authorList>
    </citation>
    <scope>NUCLEOTIDE SEQUENCE [LARGE SCALE GENOMIC DNA]</scope>
    <source>
        <strain evidence="1 2">MP601</strain>
    </source>
</reference>
<dbReference type="Proteomes" id="UP000548326">
    <property type="component" value="Unassembled WGS sequence"/>
</dbReference>
<dbReference type="AlphaFoldDB" id="A0A841JCQ7"/>
<protein>
    <recommendedName>
        <fullName evidence="3">SmpA / OmlA family protein</fullName>
    </recommendedName>
</protein>
<dbReference type="PROSITE" id="PS51257">
    <property type="entry name" value="PROKAR_LIPOPROTEIN"/>
    <property type="match status" value="1"/>
</dbReference>
<evidence type="ECO:0000313" key="1">
    <source>
        <dbReference type="EMBL" id="MBB6127376.1"/>
    </source>
</evidence>
<dbReference type="EMBL" id="JACHCA010000003">
    <property type="protein sequence ID" value="MBB6127376.1"/>
    <property type="molecule type" value="Genomic_DNA"/>
</dbReference>
<dbReference type="RefSeq" id="WP_183586606.1">
    <property type="nucleotide sequence ID" value="NZ_JACHCA010000003.1"/>
</dbReference>
<sequence>MKQSLIILCILFIITGCAAQKFPYAIGMSEADFNANKSRIDLVEATTKRTVYKRDIEYDNRPGGTMKPTASMYYYFVEGKLVRMERVEVLQQPAVVIQPAVRG</sequence>
<gene>
    <name evidence="1" type="ORF">HDF22_001482</name>
</gene>
<accession>A0A841JCQ7</accession>
<evidence type="ECO:0000313" key="2">
    <source>
        <dbReference type="Proteomes" id="UP000548326"/>
    </source>
</evidence>
<proteinExistence type="predicted"/>